<sequence length="658" mass="74356">MCKDPQMPMTLAIADCQMDLHVISFTGLDALNEVYCFDIDLISTDAPLDPASLLGRRAFFCFGRSGQGLRGQIHVAEQLYTGTGLTHYRVAVMPELQALARCRKSRAYHDMSTPDLIRQLLENHGIASDSYRFEHLTGRYLQRPLCVQYAETDLHFLQRLCEEDGIHFRFEHAALNPVLVFSDDPVSFPERTLPLHFNREGVPEADTPQLFHLAEHRSMRANRTGPARQIRLAVQPMALPENRAPDAHAINDPFEQTTAHGWLDHETACLQQRSARMLERIRCEHRDIQGCSNQADLRSGEIMHVLDHPEPLLNDHWLLTEVHHTGRQLHLLEGHNAHDTAAVISALPEAGQCWPHAAGAMTDGYINEFKVIPWAMPFRAAMRRPRPCINEVHVATLMPGLHDDADIDPSTHRSIRFDWQKDENPDGPLGRWPLAQVMCSDAYRIGHLRVGARVLVDHLDNDPDRPVIRSIVKKNGAEQDVRVCLEGIDFRSPAYIQLLCNQHLRIESDKGLTLRSTVAQLHLTPDGIVVSGAATLFAQQPTERSPATLPLSDLRLTAQPGLQGAPLAGRIWYIVRMPEPGLHHLARLAREHFLFEGTTDEQGYLGLSEAQRHRLAKEYHLTPHDLHLFYPGQCVGLHAYFQQNWTHQQLETLRLCGA</sequence>
<dbReference type="Gene3D" id="2.30.110.50">
    <property type="match status" value="1"/>
</dbReference>
<dbReference type="OrthoDB" id="9762420at2"/>
<dbReference type="InterPro" id="IPR006533">
    <property type="entry name" value="T6SS_Vgr_RhsGE"/>
</dbReference>
<dbReference type="Gene3D" id="2.40.50.230">
    <property type="entry name" value="Gp5 N-terminal domain"/>
    <property type="match status" value="1"/>
</dbReference>
<proteinExistence type="predicted"/>
<dbReference type="SUPFAM" id="SSF69279">
    <property type="entry name" value="Phage tail proteins"/>
    <property type="match status" value="2"/>
</dbReference>
<protein>
    <submittedName>
        <fullName evidence="1">Type VI secretion system secreted protein VgrG</fullName>
    </submittedName>
</protein>
<dbReference type="Pfam" id="PF05954">
    <property type="entry name" value="Phage_GPD"/>
    <property type="match status" value="1"/>
</dbReference>
<dbReference type="AlphaFoldDB" id="A0A1M7KR64"/>
<reference evidence="1 2" key="1">
    <citation type="submission" date="2016-11" db="EMBL/GenBank/DDBJ databases">
        <authorList>
            <person name="Jaros S."/>
            <person name="Januszkiewicz K."/>
            <person name="Wedrychowicz H."/>
        </authorList>
    </citation>
    <scope>NUCLEOTIDE SEQUENCE [LARGE SCALE GENOMIC DNA]</scope>
    <source>
        <strain evidence="1 2">LMG 26898</strain>
    </source>
</reference>
<accession>A0A1M7KR64</accession>
<dbReference type="InterPro" id="IPR037026">
    <property type="entry name" value="Vgr_OB-fold_dom_sf"/>
</dbReference>
<dbReference type="Gene3D" id="3.55.50.10">
    <property type="entry name" value="Baseplate protein-like domains"/>
    <property type="match status" value="1"/>
</dbReference>
<dbReference type="EMBL" id="FRDA01000002">
    <property type="protein sequence ID" value="SHM67512.1"/>
    <property type="molecule type" value="Genomic_DNA"/>
</dbReference>
<dbReference type="SUPFAM" id="SSF69255">
    <property type="entry name" value="gp5 N-terminal domain-like"/>
    <property type="match status" value="1"/>
</dbReference>
<organism evidence="1 2">
    <name type="scientific">Pseudomonas asturiensis</name>
    <dbReference type="NCBI Taxonomy" id="1190415"/>
    <lineage>
        <taxon>Bacteria</taxon>
        <taxon>Pseudomonadati</taxon>
        <taxon>Pseudomonadota</taxon>
        <taxon>Gammaproteobacteria</taxon>
        <taxon>Pseudomonadales</taxon>
        <taxon>Pseudomonadaceae</taxon>
        <taxon>Pseudomonas</taxon>
    </lineage>
</organism>
<dbReference type="Proteomes" id="UP000183983">
    <property type="component" value="Unassembled WGS sequence"/>
</dbReference>
<dbReference type="STRING" id="1190415.SAMN05216593_102305"/>
<dbReference type="NCBIfam" id="TIGR03361">
    <property type="entry name" value="VI_Rhs_Vgr"/>
    <property type="match status" value="1"/>
</dbReference>
<evidence type="ECO:0000313" key="2">
    <source>
        <dbReference type="Proteomes" id="UP000183983"/>
    </source>
</evidence>
<dbReference type="InterPro" id="IPR017847">
    <property type="entry name" value="T6SS_RhsGE_Vgr_subset"/>
</dbReference>
<name>A0A1M7KR64_9PSED</name>
<dbReference type="Gene3D" id="4.10.220.110">
    <property type="match status" value="1"/>
</dbReference>
<evidence type="ECO:0000313" key="1">
    <source>
        <dbReference type="EMBL" id="SHM67512.1"/>
    </source>
</evidence>
<gene>
    <name evidence="1" type="ORF">SAMN05216593_102305</name>
</gene>
<dbReference type="NCBIfam" id="TIGR01646">
    <property type="entry name" value="vgr_GE"/>
    <property type="match status" value="1"/>
</dbReference>